<reference evidence="3" key="1">
    <citation type="journal article" date="2020" name="Stud. Mycol.">
        <title>101 Dothideomycetes genomes: A test case for predicting lifestyles and emergence of pathogens.</title>
        <authorList>
            <person name="Haridas S."/>
            <person name="Albert R."/>
            <person name="Binder M."/>
            <person name="Bloem J."/>
            <person name="LaButti K."/>
            <person name="Salamov A."/>
            <person name="Andreopoulos B."/>
            <person name="Baker S."/>
            <person name="Barry K."/>
            <person name="Bills G."/>
            <person name="Bluhm B."/>
            <person name="Cannon C."/>
            <person name="Castanera R."/>
            <person name="Culley D."/>
            <person name="Daum C."/>
            <person name="Ezra D."/>
            <person name="Gonzalez J."/>
            <person name="Henrissat B."/>
            <person name="Kuo A."/>
            <person name="Liang C."/>
            <person name="Lipzen A."/>
            <person name="Lutzoni F."/>
            <person name="Magnuson J."/>
            <person name="Mondo S."/>
            <person name="Nolan M."/>
            <person name="Ohm R."/>
            <person name="Pangilinan J."/>
            <person name="Park H.-J."/>
            <person name="Ramirez L."/>
            <person name="Alfaro M."/>
            <person name="Sun H."/>
            <person name="Tritt A."/>
            <person name="Yoshinaga Y."/>
            <person name="Zwiers L.-H."/>
            <person name="Turgeon B."/>
            <person name="Goodwin S."/>
            <person name="Spatafora J."/>
            <person name="Crous P."/>
            <person name="Grigoriev I."/>
        </authorList>
    </citation>
    <scope>NUCLEOTIDE SEQUENCE [LARGE SCALE GENOMIC DNA]</scope>
    <source>
        <strain evidence="3">CBS 304.66</strain>
    </source>
</reference>
<dbReference type="EMBL" id="ML986631">
    <property type="protein sequence ID" value="KAF2263094.1"/>
    <property type="molecule type" value="Genomic_DNA"/>
</dbReference>
<dbReference type="AlphaFoldDB" id="A0A9P4K559"/>
<comment type="caution">
    <text evidence="2">The sequence shown here is derived from an EMBL/GenBank/DDBJ whole genome shotgun (WGS) entry which is preliminary data.</text>
</comment>
<dbReference type="Proteomes" id="UP000800093">
    <property type="component" value="Unassembled WGS sequence"/>
</dbReference>
<sequence>MSERDGRTGTDAGFAPLLAHRSVSTSAHAPIPYKAPTRKHRISDWRLHATSRSSQHDLRSEDPGVIGRGAHGAATNPGKRLSMHSIALMWDTGRNLVAGVLAVTALLWGLQTSDGQTMECRRLFVGKEWCDIMSLSALCDISSDMVRKV</sequence>
<feature type="region of interest" description="Disordered" evidence="1">
    <location>
        <begin position="44"/>
        <end position="77"/>
    </location>
</feature>
<proteinExistence type="predicted"/>
<keyword evidence="3" id="KW-1185">Reference proteome</keyword>
<organism evidence="2 3">
    <name type="scientific">Lojkania enalia</name>
    <dbReference type="NCBI Taxonomy" id="147567"/>
    <lineage>
        <taxon>Eukaryota</taxon>
        <taxon>Fungi</taxon>
        <taxon>Dikarya</taxon>
        <taxon>Ascomycota</taxon>
        <taxon>Pezizomycotina</taxon>
        <taxon>Dothideomycetes</taxon>
        <taxon>Pleosporomycetidae</taxon>
        <taxon>Pleosporales</taxon>
        <taxon>Pleosporales incertae sedis</taxon>
        <taxon>Lojkania</taxon>
    </lineage>
</organism>
<evidence type="ECO:0000313" key="2">
    <source>
        <dbReference type="EMBL" id="KAF2263094.1"/>
    </source>
</evidence>
<name>A0A9P4K559_9PLEO</name>
<evidence type="ECO:0000256" key="1">
    <source>
        <dbReference type="SAM" id="MobiDB-lite"/>
    </source>
</evidence>
<accession>A0A9P4K559</accession>
<evidence type="ECO:0000313" key="3">
    <source>
        <dbReference type="Proteomes" id="UP000800093"/>
    </source>
</evidence>
<protein>
    <submittedName>
        <fullName evidence="2">Uncharacterized protein</fullName>
    </submittedName>
</protein>
<gene>
    <name evidence="2" type="ORF">CC78DRAFT_581844</name>
</gene>